<evidence type="ECO:0000313" key="1">
    <source>
        <dbReference type="EMBL" id="AHC28124.1"/>
    </source>
</evidence>
<reference evidence="1" key="1">
    <citation type="submission" date="2013-09" db="EMBL/GenBank/DDBJ databases">
        <title>Complete nucleotide sequence of Streptomyces linear plasmid pFP3.</title>
        <authorList>
            <person name="Chen Z."/>
            <person name="Fang P."/>
            <person name="Qin Z."/>
        </authorList>
    </citation>
    <scope>NUCLEOTIDE SEQUENCE</scope>
    <source>
        <strain evidence="1">F2</strain>
        <plasmid evidence="1">pFP3</plasmid>
    </source>
</reference>
<organism evidence="1">
    <name type="scientific">Streptomyces sp. F2</name>
    <dbReference type="NCBI Taxonomy" id="317660"/>
    <lineage>
        <taxon>Bacteria</taxon>
        <taxon>Bacillati</taxon>
        <taxon>Actinomycetota</taxon>
        <taxon>Actinomycetes</taxon>
        <taxon>Kitasatosporales</taxon>
        <taxon>Streptomycetaceae</taxon>
        <taxon>Streptomyces</taxon>
    </lineage>
</organism>
<proteinExistence type="predicted"/>
<accession>V9QFL6</accession>
<gene>
    <name evidence="1" type="ORF">pFP3.22c</name>
</gene>
<dbReference type="RefSeq" id="WP_024067045.1">
    <property type="nucleotide sequence ID" value="NC_023067.1"/>
</dbReference>
<sequence length="107" mass="11448">MPETRKRLTEKQAQAVVDGATLTKAPDWRETSDWHVTAADGTVLVVVTPSYGGTGVSGRNGWRQHLAALGPNGSRDRHKTREDAAVTGLAAWKRWATAPNRAGAADS</sequence>
<keyword evidence="1" id="KW-0614">Plasmid</keyword>
<geneLocation type="plasmid" evidence="1">
    <name>pFP3</name>
</geneLocation>
<protein>
    <submittedName>
        <fullName evidence="1">Uncharacterized protein</fullName>
    </submittedName>
</protein>
<name>V9QFL6_9ACTN</name>
<dbReference type="AlphaFoldDB" id="V9QFL6"/>
<dbReference type="EMBL" id="KF652071">
    <property type="protein sequence ID" value="AHC28124.1"/>
    <property type="molecule type" value="Genomic_DNA"/>
</dbReference>